<dbReference type="EMBL" id="GBXM01053537">
    <property type="protein sequence ID" value="JAH55040.1"/>
    <property type="molecule type" value="Transcribed_RNA"/>
</dbReference>
<evidence type="ECO:0000313" key="1">
    <source>
        <dbReference type="EMBL" id="JAH55040.1"/>
    </source>
</evidence>
<reference evidence="1" key="1">
    <citation type="submission" date="2014-11" db="EMBL/GenBank/DDBJ databases">
        <authorList>
            <person name="Amaro Gonzalez C."/>
        </authorList>
    </citation>
    <scope>NUCLEOTIDE SEQUENCE</scope>
</reference>
<dbReference type="AlphaFoldDB" id="A0A0E9TQ81"/>
<accession>A0A0E9TQ81</accession>
<protein>
    <submittedName>
        <fullName evidence="1">Uncharacterized protein</fullName>
    </submittedName>
</protein>
<organism evidence="1">
    <name type="scientific">Anguilla anguilla</name>
    <name type="common">European freshwater eel</name>
    <name type="synonym">Muraena anguilla</name>
    <dbReference type="NCBI Taxonomy" id="7936"/>
    <lineage>
        <taxon>Eukaryota</taxon>
        <taxon>Metazoa</taxon>
        <taxon>Chordata</taxon>
        <taxon>Craniata</taxon>
        <taxon>Vertebrata</taxon>
        <taxon>Euteleostomi</taxon>
        <taxon>Actinopterygii</taxon>
        <taxon>Neopterygii</taxon>
        <taxon>Teleostei</taxon>
        <taxon>Anguilliformes</taxon>
        <taxon>Anguillidae</taxon>
        <taxon>Anguilla</taxon>
    </lineage>
</organism>
<proteinExistence type="predicted"/>
<name>A0A0E9TQ81_ANGAN</name>
<sequence>MCGSFVRHIPTFFTDCISLNYKNG</sequence>
<reference evidence="1" key="2">
    <citation type="journal article" date="2015" name="Fish Shellfish Immunol.">
        <title>Early steps in the European eel (Anguilla anguilla)-Vibrio vulnificus interaction in the gills: Role of the RtxA13 toxin.</title>
        <authorList>
            <person name="Callol A."/>
            <person name="Pajuelo D."/>
            <person name="Ebbesson L."/>
            <person name="Teles M."/>
            <person name="MacKenzie S."/>
            <person name="Amaro C."/>
        </authorList>
    </citation>
    <scope>NUCLEOTIDE SEQUENCE</scope>
</reference>